<dbReference type="PROSITE" id="PS50968">
    <property type="entry name" value="BIOTINYL_LIPOYL"/>
    <property type="match status" value="1"/>
</dbReference>
<feature type="domain" description="Peripheral subunit-binding (PSBD)" evidence="13">
    <location>
        <begin position="165"/>
        <end position="202"/>
    </location>
</feature>
<dbReference type="InterPro" id="IPR003016">
    <property type="entry name" value="2-oxoA_DH_lipoyl-BS"/>
</dbReference>
<feature type="domain" description="Lipoyl-binding" evidence="12">
    <location>
        <begin position="4"/>
        <end position="78"/>
    </location>
</feature>
<dbReference type="SUPFAM" id="SSF47005">
    <property type="entry name" value="Peripheral subunit-binding domain of 2-oxo acid dehydrogenase complex"/>
    <property type="match status" value="1"/>
</dbReference>
<dbReference type="InterPro" id="IPR011053">
    <property type="entry name" value="Single_hybrid_motif"/>
</dbReference>
<dbReference type="CDD" id="cd06849">
    <property type="entry name" value="lipoyl_domain"/>
    <property type="match status" value="1"/>
</dbReference>
<feature type="compositionally biased region" description="Gly residues" evidence="11">
    <location>
        <begin position="78"/>
        <end position="90"/>
    </location>
</feature>
<dbReference type="SUPFAM" id="SSF51230">
    <property type="entry name" value="Single hybrid motif"/>
    <property type="match status" value="1"/>
</dbReference>
<dbReference type="Pfam" id="PF00198">
    <property type="entry name" value="2-oxoacid_dh"/>
    <property type="match status" value="1"/>
</dbReference>
<keyword evidence="15" id="KW-1185">Reference proteome</keyword>
<dbReference type="OrthoDB" id="9805770at2"/>
<dbReference type="FunFam" id="2.40.50.100:FF:000009">
    <property type="entry name" value="Acetyltransferase component of pyruvate dehydrogenase complex"/>
    <property type="match status" value="1"/>
</dbReference>
<keyword evidence="14" id="KW-0670">Pyruvate</keyword>
<evidence type="ECO:0000313" key="15">
    <source>
        <dbReference type="Proteomes" id="UP000005143"/>
    </source>
</evidence>
<dbReference type="GO" id="GO:0006086">
    <property type="term" value="P:pyruvate decarboxylation to acetyl-CoA"/>
    <property type="evidence" value="ECO:0007669"/>
    <property type="project" value="TreeGrafter"/>
</dbReference>
<name>H0E763_9ACTN</name>
<organism evidence="14 15">
    <name type="scientific">Patulibacter medicamentivorans</name>
    <dbReference type="NCBI Taxonomy" id="1097667"/>
    <lineage>
        <taxon>Bacteria</taxon>
        <taxon>Bacillati</taxon>
        <taxon>Actinomycetota</taxon>
        <taxon>Thermoleophilia</taxon>
        <taxon>Solirubrobacterales</taxon>
        <taxon>Patulibacteraceae</taxon>
        <taxon>Patulibacter</taxon>
    </lineage>
</organism>
<dbReference type="InterPro" id="IPR004167">
    <property type="entry name" value="PSBD"/>
</dbReference>
<dbReference type="Gene3D" id="3.30.559.10">
    <property type="entry name" value="Chloramphenicol acetyltransferase-like domain"/>
    <property type="match status" value="1"/>
</dbReference>
<dbReference type="PROSITE" id="PS51826">
    <property type="entry name" value="PSBD"/>
    <property type="match status" value="1"/>
</dbReference>
<evidence type="ECO:0000259" key="12">
    <source>
        <dbReference type="PROSITE" id="PS50968"/>
    </source>
</evidence>
<dbReference type="RefSeq" id="WP_007575979.1">
    <property type="nucleotide sequence ID" value="NZ_AGUD01000219.1"/>
</dbReference>
<evidence type="ECO:0000256" key="2">
    <source>
        <dbReference type="ARBA" id="ARBA00007317"/>
    </source>
</evidence>
<proteinExistence type="inferred from homology"/>
<dbReference type="GO" id="GO:0005737">
    <property type="term" value="C:cytoplasm"/>
    <property type="evidence" value="ECO:0007669"/>
    <property type="project" value="TreeGrafter"/>
</dbReference>
<dbReference type="PANTHER" id="PTHR43178:SF2">
    <property type="entry name" value="DIHYDROLIPOYLLYSINE-RESIDUE ACETYLTRANSFERASE COMPONENT OF PYRUVATE DEHYDROGENASE COMPLEX"/>
    <property type="match status" value="1"/>
</dbReference>
<dbReference type="GO" id="GO:0031405">
    <property type="term" value="F:lipoic acid binding"/>
    <property type="evidence" value="ECO:0007669"/>
    <property type="project" value="TreeGrafter"/>
</dbReference>
<dbReference type="EC" id="2.3.1.-" evidence="10"/>
<dbReference type="PROSITE" id="PS00189">
    <property type="entry name" value="LIPOYL"/>
    <property type="match status" value="1"/>
</dbReference>
<dbReference type="Gene3D" id="2.40.50.100">
    <property type="match status" value="1"/>
</dbReference>
<evidence type="ECO:0000256" key="8">
    <source>
        <dbReference type="ARBA" id="ARBA00025211"/>
    </source>
</evidence>
<dbReference type="InterPro" id="IPR050743">
    <property type="entry name" value="2-oxoacid_DH_E2_comp"/>
</dbReference>
<gene>
    <name evidence="14" type="ORF">PAI11_26650</name>
</gene>
<dbReference type="Pfam" id="PF02817">
    <property type="entry name" value="E3_binding"/>
    <property type="match status" value="1"/>
</dbReference>
<feature type="region of interest" description="Disordered" evidence="11">
    <location>
        <begin position="188"/>
        <end position="220"/>
    </location>
</feature>
<evidence type="ECO:0000259" key="13">
    <source>
        <dbReference type="PROSITE" id="PS51826"/>
    </source>
</evidence>
<keyword evidence="5" id="KW-0677">Repeat</keyword>
<evidence type="ECO:0000256" key="4">
    <source>
        <dbReference type="ARBA" id="ARBA00022679"/>
    </source>
</evidence>
<evidence type="ECO:0000256" key="6">
    <source>
        <dbReference type="ARBA" id="ARBA00022823"/>
    </source>
</evidence>
<comment type="catalytic activity">
    <reaction evidence="9">
        <text>N(6)-[(R)-dihydrolipoyl]-L-lysyl-[protein] + acetyl-CoA = N(6)-[(R)-S(8)-acetyldihydrolipoyl]-L-lysyl-[protein] + CoA</text>
        <dbReference type="Rhea" id="RHEA:17017"/>
        <dbReference type="Rhea" id="RHEA-COMP:10475"/>
        <dbReference type="Rhea" id="RHEA-COMP:10478"/>
        <dbReference type="ChEBI" id="CHEBI:57287"/>
        <dbReference type="ChEBI" id="CHEBI:57288"/>
        <dbReference type="ChEBI" id="CHEBI:83100"/>
        <dbReference type="ChEBI" id="CHEBI:83111"/>
        <dbReference type="EC" id="2.3.1.12"/>
    </reaction>
</comment>
<evidence type="ECO:0000256" key="9">
    <source>
        <dbReference type="ARBA" id="ARBA00048370"/>
    </source>
</evidence>
<reference evidence="14 15" key="1">
    <citation type="journal article" date="2013" name="Biodegradation">
        <title>Quantitative proteomic analysis of ibuprofen-degrading Patulibacter sp. strain I11.</title>
        <authorList>
            <person name="Almeida B."/>
            <person name="Kjeldal H."/>
            <person name="Lolas I."/>
            <person name="Knudsen A.D."/>
            <person name="Carvalho G."/>
            <person name="Nielsen K.L."/>
            <person name="Barreto Crespo M.T."/>
            <person name="Stensballe A."/>
            <person name="Nielsen J.L."/>
        </authorList>
    </citation>
    <scope>NUCLEOTIDE SEQUENCE [LARGE SCALE GENOMIC DNA]</scope>
    <source>
        <strain evidence="14 15">I11</strain>
    </source>
</reference>
<dbReference type="Pfam" id="PF00364">
    <property type="entry name" value="Biotin_lipoyl"/>
    <property type="match status" value="1"/>
</dbReference>
<comment type="similarity">
    <text evidence="2 10">Belongs to the 2-oxoacid dehydrogenase family.</text>
</comment>
<comment type="subunit">
    <text evidence="3">Forms a 24-polypeptide structural core with octahedral symmetry.</text>
</comment>
<dbReference type="InterPro" id="IPR001078">
    <property type="entry name" value="2-oxoacid_DH_actylTfrase"/>
</dbReference>
<evidence type="ECO:0000256" key="5">
    <source>
        <dbReference type="ARBA" id="ARBA00022737"/>
    </source>
</evidence>
<keyword evidence="7 10" id="KW-0012">Acyltransferase</keyword>
<dbReference type="AlphaFoldDB" id="H0E763"/>
<dbReference type="EMBL" id="AGUD01000219">
    <property type="protein sequence ID" value="EHN10480.1"/>
    <property type="molecule type" value="Genomic_DNA"/>
</dbReference>
<evidence type="ECO:0000256" key="3">
    <source>
        <dbReference type="ARBA" id="ARBA00011484"/>
    </source>
</evidence>
<feature type="compositionally biased region" description="Low complexity" evidence="11">
    <location>
        <begin position="201"/>
        <end position="218"/>
    </location>
</feature>
<comment type="cofactor">
    <cofactor evidence="1 10">
        <name>(R)-lipoate</name>
        <dbReference type="ChEBI" id="CHEBI:83088"/>
    </cofactor>
</comment>
<dbReference type="SUPFAM" id="SSF52777">
    <property type="entry name" value="CoA-dependent acyltransferases"/>
    <property type="match status" value="1"/>
</dbReference>
<dbReference type="Gene3D" id="4.10.320.10">
    <property type="entry name" value="E3-binding domain"/>
    <property type="match status" value="1"/>
</dbReference>
<sequence>MAALTEVPVPDIGDFEDVPVIELLVAVGDAVAQEDPLVVLESDKATMEVPSPVAGTVRELKVAVGDAVSEGTVIAVIEGGGEPSSGGGAPGADVQAPDGGAGTTAGGSGDDARASGGEPGADDRRLDADGGASERTGGDGTSDRELVADDAASGRSDGPDGGAIYASPTVRRLARERGIDLATIAGTGRNGRITKEDVERGPAPGAAAATPPSAAAAGDEGGGLGLAPWPKVKFEKFGEIERVPLSRIQKISGPVLARNWVRIPHVTHNEDADITELEAFRKQTNGEQSDVKVTMVALLMKAASATLKAFPKVNTSLDGDDLIYKKYHHIGFAADTPNGLLVPVIRDVDKKGILEIAADLTELSGKARAGKLMPAEMSGGTFSISSLGGIGGTSFTPIVNAPEVAILGATRSAIKPVWNGSEFVPRLILPLSLSYDHRVIDGAEAARFCAHLSRVLADYRRIVL</sequence>
<keyword evidence="4 10" id="KW-0808">Transferase</keyword>
<dbReference type="PANTHER" id="PTHR43178">
    <property type="entry name" value="DIHYDROLIPOAMIDE ACETYLTRANSFERASE COMPONENT OF PYRUVATE DEHYDROGENASE COMPLEX"/>
    <property type="match status" value="1"/>
</dbReference>
<feature type="compositionally biased region" description="Gly residues" evidence="11">
    <location>
        <begin position="99"/>
        <end position="109"/>
    </location>
</feature>
<keyword evidence="6 10" id="KW-0450">Lipoyl</keyword>
<comment type="function">
    <text evidence="8">The pyruvate dehydrogenase complex catalyzes the overall conversion of pyruvate to acetyl-CoA and CO(2). It contains multiple copies of three enzymatic components: pyruvate dehydrogenase (E1), dihydrolipoamide acetyltransferase (E2) and lipoamide dehydrogenase (E3).</text>
</comment>
<dbReference type="InterPro" id="IPR036625">
    <property type="entry name" value="E3-bd_dom_sf"/>
</dbReference>
<evidence type="ECO:0000256" key="7">
    <source>
        <dbReference type="ARBA" id="ARBA00023315"/>
    </source>
</evidence>
<dbReference type="InterPro" id="IPR023213">
    <property type="entry name" value="CAT-like_dom_sf"/>
</dbReference>
<dbReference type="GO" id="GO:0004742">
    <property type="term" value="F:dihydrolipoyllysine-residue acetyltransferase activity"/>
    <property type="evidence" value="ECO:0007669"/>
    <property type="project" value="UniProtKB-EC"/>
</dbReference>
<evidence type="ECO:0000256" key="11">
    <source>
        <dbReference type="SAM" id="MobiDB-lite"/>
    </source>
</evidence>
<evidence type="ECO:0000313" key="14">
    <source>
        <dbReference type="EMBL" id="EHN10480.1"/>
    </source>
</evidence>
<dbReference type="FunFam" id="3.30.559.10:FF:000004">
    <property type="entry name" value="Acetyltransferase component of pyruvate dehydrogenase complex"/>
    <property type="match status" value="1"/>
</dbReference>
<evidence type="ECO:0000256" key="10">
    <source>
        <dbReference type="RuleBase" id="RU003423"/>
    </source>
</evidence>
<dbReference type="Proteomes" id="UP000005143">
    <property type="component" value="Unassembled WGS sequence"/>
</dbReference>
<comment type="caution">
    <text evidence="14">The sequence shown here is derived from an EMBL/GenBank/DDBJ whole genome shotgun (WGS) entry which is preliminary data.</text>
</comment>
<protein>
    <recommendedName>
        <fullName evidence="10">Dihydrolipoamide acetyltransferase component of pyruvate dehydrogenase complex</fullName>
        <ecNumber evidence="10">2.3.1.-</ecNumber>
    </recommendedName>
</protein>
<accession>H0E763</accession>
<dbReference type="PATRIC" id="fig|1097667.3.peg.2645"/>
<evidence type="ECO:0000256" key="1">
    <source>
        <dbReference type="ARBA" id="ARBA00001938"/>
    </source>
</evidence>
<dbReference type="InterPro" id="IPR000089">
    <property type="entry name" value="Biotin_lipoyl"/>
</dbReference>
<feature type="region of interest" description="Disordered" evidence="11">
    <location>
        <begin position="77"/>
        <end position="145"/>
    </location>
</feature>